<proteinExistence type="predicted"/>
<keyword evidence="1" id="KW-0472">Membrane</keyword>
<evidence type="ECO:0000313" key="2">
    <source>
        <dbReference type="EMBL" id="PWL18736.1"/>
    </source>
</evidence>
<dbReference type="Proteomes" id="UP000245865">
    <property type="component" value="Unassembled WGS sequence"/>
</dbReference>
<feature type="transmembrane region" description="Helical" evidence="1">
    <location>
        <begin position="6"/>
        <end position="32"/>
    </location>
</feature>
<evidence type="ECO:0000256" key="1">
    <source>
        <dbReference type="SAM" id="Phobius"/>
    </source>
</evidence>
<dbReference type="OrthoDB" id="9792653at2"/>
<gene>
    <name evidence="2" type="ORF">DKP76_06595</name>
</gene>
<accession>A0A316JBK5</accession>
<reference evidence="2 3" key="1">
    <citation type="submission" date="2018-05" db="EMBL/GenBank/DDBJ databases">
        <title>Comparative genomic sequence analysis between strain HN4 and CCM 8460T (Falsochrobactrum ovis) will provide more evidence to prove that HN4 is a new species of Falsochrobactrum.</title>
        <authorList>
            <person name="Lyu W."/>
            <person name="Sun L."/>
            <person name="Yao L."/>
        </authorList>
    </citation>
    <scope>NUCLEOTIDE SEQUENCE [LARGE SCALE GENOMIC DNA]</scope>
    <source>
        <strain evidence="2 3">HN4</strain>
    </source>
</reference>
<organism evidence="2 3">
    <name type="scientific">Falsochrobactrum shanghaiense</name>
    <dbReference type="NCBI Taxonomy" id="2201899"/>
    <lineage>
        <taxon>Bacteria</taxon>
        <taxon>Pseudomonadati</taxon>
        <taxon>Pseudomonadota</taxon>
        <taxon>Alphaproteobacteria</taxon>
        <taxon>Hyphomicrobiales</taxon>
        <taxon>Brucellaceae</taxon>
        <taxon>Falsochrobactrum</taxon>
    </lineage>
</organism>
<dbReference type="RefSeq" id="WP_109705634.1">
    <property type="nucleotide sequence ID" value="NZ_QGDB01000002.1"/>
</dbReference>
<keyword evidence="1" id="KW-1133">Transmembrane helix</keyword>
<dbReference type="AlphaFoldDB" id="A0A316JBK5"/>
<evidence type="ECO:0000313" key="3">
    <source>
        <dbReference type="Proteomes" id="UP000245865"/>
    </source>
</evidence>
<keyword evidence="1" id="KW-0812">Transmembrane</keyword>
<keyword evidence="3" id="KW-1185">Reference proteome</keyword>
<dbReference type="EMBL" id="QGDB01000002">
    <property type="protein sequence ID" value="PWL18736.1"/>
    <property type="molecule type" value="Genomic_DNA"/>
</dbReference>
<sequence>MVWIISLVIALVLTLPTFGLSLLVWIACFFLLSKAKQSANEARQKNREILNGYIRDPGLFMRDLHFPRWKPMSKENANRCGSLILNYIAHNPSEMQIFIDGIHQATTSGMLLSISRNDGHKATAIEMADGSLDKKIHLVCFRAVEALVHNNNFDYFNEINTKIMKKYINEIEATGKFEIEKEFSIF</sequence>
<comment type="caution">
    <text evidence="2">The sequence shown here is derived from an EMBL/GenBank/DDBJ whole genome shotgun (WGS) entry which is preliminary data.</text>
</comment>
<protein>
    <submittedName>
        <fullName evidence="2">Uncharacterized protein</fullName>
    </submittedName>
</protein>
<name>A0A316JBK5_9HYPH</name>